<feature type="chain" id="PRO_5045130433" evidence="2">
    <location>
        <begin position="21"/>
        <end position="190"/>
    </location>
</feature>
<keyword evidence="4" id="KW-1185">Reference proteome</keyword>
<protein>
    <submittedName>
        <fullName evidence="3">DUF1190 domain-containing protein</fullName>
    </submittedName>
</protein>
<organism evidence="3 4">
    <name type="scientific">Roseibium sediminicola</name>
    <dbReference type="NCBI Taxonomy" id="2933272"/>
    <lineage>
        <taxon>Bacteria</taxon>
        <taxon>Pseudomonadati</taxon>
        <taxon>Pseudomonadota</taxon>
        <taxon>Alphaproteobacteria</taxon>
        <taxon>Hyphomicrobiales</taxon>
        <taxon>Stappiaceae</taxon>
        <taxon>Roseibium</taxon>
    </lineage>
</organism>
<feature type="compositionally biased region" description="Low complexity" evidence="1">
    <location>
        <begin position="181"/>
        <end position="190"/>
    </location>
</feature>
<feature type="region of interest" description="Disordered" evidence="1">
    <location>
        <begin position="161"/>
        <end position="190"/>
    </location>
</feature>
<evidence type="ECO:0000256" key="1">
    <source>
        <dbReference type="SAM" id="MobiDB-lite"/>
    </source>
</evidence>
<feature type="signal peptide" evidence="2">
    <location>
        <begin position="1"/>
        <end position="20"/>
    </location>
</feature>
<evidence type="ECO:0000256" key="2">
    <source>
        <dbReference type="SAM" id="SignalP"/>
    </source>
</evidence>
<keyword evidence="2" id="KW-0732">Signal</keyword>
<name>A0ABT0GWK9_9HYPH</name>
<reference evidence="3" key="1">
    <citation type="submission" date="2022-04" db="EMBL/GenBank/DDBJ databases">
        <title>Roseibium sp. CAU 1639 isolated from mud.</title>
        <authorList>
            <person name="Kim W."/>
        </authorList>
    </citation>
    <scope>NUCLEOTIDE SEQUENCE</scope>
    <source>
        <strain evidence="3">CAU 1639</strain>
    </source>
</reference>
<dbReference type="Proteomes" id="UP001431221">
    <property type="component" value="Unassembled WGS sequence"/>
</dbReference>
<proteinExistence type="predicted"/>
<evidence type="ECO:0000313" key="3">
    <source>
        <dbReference type="EMBL" id="MCK7613833.1"/>
    </source>
</evidence>
<dbReference type="EMBL" id="JALNMJ010000011">
    <property type="protein sequence ID" value="MCK7613833.1"/>
    <property type="molecule type" value="Genomic_DNA"/>
</dbReference>
<dbReference type="RefSeq" id="WP_248156084.1">
    <property type="nucleotide sequence ID" value="NZ_JALNMJ010000011.1"/>
</dbReference>
<accession>A0ABT0GWK9</accession>
<dbReference type="InterPro" id="IPR009576">
    <property type="entry name" value="Biofilm_formation_YgiB"/>
</dbReference>
<sequence>MKRSKSIKLVVMATTTVSLAGCSDEPNLDGQVYKTEADCVAADFVPDEVCPVLMQAGKDINASSAPRYDTATLCAEQHGNNTCLYDTSNEGSYYAPQPVGYFVSGNLTGLTAAVASAALINNIRPLYPERGSRRYYTSHGYYVGNYGGTSWRTYDDAVKTTPKPAKVQTRTSVASRGGFGSRSSFGSRGG</sequence>
<dbReference type="Pfam" id="PF06693">
    <property type="entry name" value="DUF1190"/>
    <property type="match status" value="1"/>
</dbReference>
<evidence type="ECO:0000313" key="4">
    <source>
        <dbReference type="Proteomes" id="UP001431221"/>
    </source>
</evidence>
<dbReference type="PROSITE" id="PS51257">
    <property type="entry name" value="PROKAR_LIPOPROTEIN"/>
    <property type="match status" value="1"/>
</dbReference>
<gene>
    <name evidence="3" type="ORF">M0H32_16820</name>
</gene>
<comment type="caution">
    <text evidence="3">The sequence shown here is derived from an EMBL/GenBank/DDBJ whole genome shotgun (WGS) entry which is preliminary data.</text>
</comment>